<dbReference type="EMBL" id="JAFLNM010000001">
    <property type="protein sequence ID" value="MBO0341318.1"/>
    <property type="molecule type" value="Genomic_DNA"/>
</dbReference>
<gene>
    <name evidence="1" type="ORF">J0654_06655</name>
</gene>
<comment type="caution">
    <text evidence="1">The sequence shown here is derived from an EMBL/GenBank/DDBJ whole genome shotgun (WGS) entry which is preliminary data.</text>
</comment>
<name>A0ABS3FE28_9FLAO</name>
<evidence type="ECO:0000313" key="1">
    <source>
        <dbReference type="EMBL" id="MBO0341318.1"/>
    </source>
</evidence>
<keyword evidence="2" id="KW-1185">Reference proteome</keyword>
<protein>
    <submittedName>
        <fullName evidence="1">Uncharacterized protein</fullName>
    </submittedName>
</protein>
<sequence>MEYFRTIDISTTEQKIHKYLTLSNLDKFSSEIFNLEDPHENEAQIGGIWGEFTLIRNKIKGGCRFALLECPNALCWTITTGYPPEPESIVVHLTINRLEKEPEFIEEIKEFLDDMCHNLKRFFNMDEPIEQA</sequence>
<organism evidence="1 2">
    <name type="scientific">Flagellimonas profundi</name>
    <dbReference type="NCBI Taxonomy" id="2915620"/>
    <lineage>
        <taxon>Bacteria</taxon>
        <taxon>Pseudomonadati</taxon>
        <taxon>Bacteroidota</taxon>
        <taxon>Flavobacteriia</taxon>
        <taxon>Flavobacteriales</taxon>
        <taxon>Flavobacteriaceae</taxon>
        <taxon>Flagellimonas</taxon>
    </lineage>
</organism>
<dbReference type="Proteomes" id="UP000664807">
    <property type="component" value="Unassembled WGS sequence"/>
</dbReference>
<proteinExistence type="predicted"/>
<evidence type="ECO:0000313" key="2">
    <source>
        <dbReference type="Proteomes" id="UP000664807"/>
    </source>
</evidence>
<accession>A0ABS3FE28</accession>
<reference evidence="1 2" key="1">
    <citation type="submission" date="2021-03" db="EMBL/GenBank/DDBJ databases">
        <title>Muricauda lutimaris sp. nov. and Muricauda ruestringensis sp. nov, two marine members of the Flavobacteriaceae isolated from deep sea sediments of Western Pacific.</title>
        <authorList>
            <person name="Zhao S."/>
            <person name="Liu R."/>
        </authorList>
    </citation>
    <scope>NUCLEOTIDE SEQUENCE [LARGE SCALE GENOMIC DNA]</scope>
    <source>
        <strain evidence="1 2">BC31-3-A3</strain>
    </source>
</reference>